<keyword evidence="5" id="KW-0046">Antibiotic resistance</keyword>
<accession>A0A1U7PTH9</accession>
<dbReference type="Gene3D" id="3.40.50.300">
    <property type="entry name" value="P-loop containing nucleotide triphosphate hydrolases"/>
    <property type="match status" value="1"/>
</dbReference>
<dbReference type="EMBL" id="FTPL01000005">
    <property type="protein sequence ID" value="SIT92670.1"/>
    <property type="molecule type" value="Genomic_DNA"/>
</dbReference>
<dbReference type="InterPro" id="IPR000640">
    <property type="entry name" value="EFG_V-like"/>
</dbReference>
<dbReference type="GO" id="GO:0003924">
    <property type="term" value="F:GTPase activity"/>
    <property type="evidence" value="ECO:0007669"/>
    <property type="project" value="InterPro"/>
</dbReference>
<dbReference type="InterPro" id="IPR027417">
    <property type="entry name" value="P-loop_NTPase"/>
</dbReference>
<evidence type="ECO:0000256" key="2">
    <source>
        <dbReference type="ARBA" id="ARBA00022741"/>
    </source>
</evidence>
<dbReference type="PANTHER" id="PTHR43261">
    <property type="entry name" value="TRANSLATION ELONGATION FACTOR G-RELATED"/>
    <property type="match status" value="1"/>
</dbReference>
<dbReference type="Pfam" id="PF00009">
    <property type="entry name" value="GTP_EFTU"/>
    <property type="match status" value="1"/>
</dbReference>
<evidence type="ECO:0000313" key="7">
    <source>
        <dbReference type="EMBL" id="SIT92670.1"/>
    </source>
</evidence>
<dbReference type="PRINTS" id="PR01037">
    <property type="entry name" value="TCRTETOQM"/>
</dbReference>
<evidence type="ECO:0000259" key="6">
    <source>
        <dbReference type="PROSITE" id="PS51722"/>
    </source>
</evidence>
<dbReference type="InterPro" id="IPR009000">
    <property type="entry name" value="Transl_B-barrel_sf"/>
</dbReference>
<dbReference type="Pfam" id="PF00679">
    <property type="entry name" value="EFG_C"/>
    <property type="match status" value="1"/>
</dbReference>
<dbReference type="InterPro" id="IPR020568">
    <property type="entry name" value="Ribosomal_Su5_D2-typ_SF"/>
</dbReference>
<dbReference type="AlphaFoldDB" id="A0A1U7PTH9"/>
<keyword evidence="2" id="KW-0547">Nucleotide-binding</keyword>
<proteinExistence type="predicted"/>
<organism evidence="7 8">
    <name type="scientific">Edaphobacillus lindanitolerans</name>
    <dbReference type="NCBI Taxonomy" id="550447"/>
    <lineage>
        <taxon>Bacteria</taxon>
        <taxon>Bacillati</taxon>
        <taxon>Bacillota</taxon>
        <taxon>Bacilli</taxon>
        <taxon>Bacillales</taxon>
        <taxon>Bacillaceae</taxon>
        <taxon>Edaphobacillus</taxon>
    </lineage>
</organism>
<evidence type="ECO:0000256" key="1">
    <source>
        <dbReference type="ARBA" id="ARBA00003987"/>
    </source>
</evidence>
<dbReference type="InterPro" id="IPR005517">
    <property type="entry name" value="Transl_elong_EFG/EF2_IV"/>
</dbReference>
<reference evidence="8" key="1">
    <citation type="submission" date="2017-01" db="EMBL/GenBank/DDBJ databases">
        <authorList>
            <person name="Varghese N."/>
            <person name="Submissions S."/>
        </authorList>
    </citation>
    <scope>NUCLEOTIDE SEQUENCE [LARGE SCALE GENOMIC DNA]</scope>
    <source>
        <strain evidence="8">MNA4</strain>
    </source>
</reference>
<evidence type="ECO:0000256" key="3">
    <source>
        <dbReference type="ARBA" id="ARBA00022917"/>
    </source>
</evidence>
<dbReference type="InterPro" id="IPR035650">
    <property type="entry name" value="Tet_C"/>
</dbReference>
<sequence length="644" mass="71117">MISMHRTIGVLAHVDAGKTTFSEQLLYHTEAIRRRGRVDHRDAFLDSHEIEKNRGITVFADQAVFQYNGTDYTLIDTPGHVDFSPEMERATGVMDAAIVIVSAADGVEGHTETVWELLGKQGVPAFLFLNKTDREGADPQQVLTGIRSSLSEDAFLLDDGLTSELAEWIAERDEELLERFVDDRYDEEVWIAAMRRMIAERRIFPVMTGSALKDTGIVEFLGWLDLLTETAWDQDAPFAARVYKIRHDDSGQRVTFLKLLAGRLSVRDEFTLHGEAEKITQIRRYNGHRYEARDAAYAGELIAVTGLSGAHAGEIMGGAGSRAGFTLIPSLSASVRFDPSIPATDMLGHFRKLDAEDPSLSVVWDESSREIRVRVMGKIQLDVLKEVVKERFGTEISFGEPSILYKETIRSAVNGYGHFEPLRHYSEVHLRIEPAGRGTGISFESECHPNALAPGYQNLVGQTLTEKPHRGILAGAPLTDLKITLTNGRAHNEHTAGGDFREASLRALRQGLEKADNVLLEPVYDVKAKVSPDQMGRVLSDIQQAHGRFEAPEQAGGAALIKGRVPVATFMDYPAAFASFTNGKGTLSLRPGGYEECHNTEDVIGHAGYDKDADPEYSSSSVFCAKGKGYTVPWDEAEEAMHLL</sequence>
<dbReference type="Gene3D" id="3.30.70.870">
    <property type="entry name" value="Elongation Factor G (Translational Gtpase), domain 3"/>
    <property type="match status" value="1"/>
</dbReference>
<evidence type="ECO:0000313" key="8">
    <source>
        <dbReference type="Proteomes" id="UP000187550"/>
    </source>
</evidence>
<dbReference type="Pfam" id="PF03764">
    <property type="entry name" value="EFG_IV"/>
    <property type="match status" value="1"/>
</dbReference>
<dbReference type="GO" id="GO:0005525">
    <property type="term" value="F:GTP binding"/>
    <property type="evidence" value="ECO:0007669"/>
    <property type="project" value="UniProtKB-KW"/>
</dbReference>
<dbReference type="PANTHER" id="PTHR43261:SF1">
    <property type="entry name" value="RIBOSOME-RELEASING FACTOR 2, MITOCHONDRIAL"/>
    <property type="match status" value="1"/>
</dbReference>
<dbReference type="SMART" id="SM00889">
    <property type="entry name" value="EFG_IV"/>
    <property type="match status" value="1"/>
</dbReference>
<dbReference type="GO" id="GO:0046677">
    <property type="term" value="P:response to antibiotic"/>
    <property type="evidence" value="ECO:0007669"/>
    <property type="project" value="UniProtKB-KW"/>
</dbReference>
<dbReference type="SUPFAM" id="SSF52540">
    <property type="entry name" value="P-loop containing nucleoside triphosphate hydrolases"/>
    <property type="match status" value="1"/>
</dbReference>
<keyword evidence="4" id="KW-0342">GTP-binding</keyword>
<dbReference type="InterPro" id="IPR005225">
    <property type="entry name" value="Small_GTP-bd"/>
</dbReference>
<dbReference type="SUPFAM" id="SSF50447">
    <property type="entry name" value="Translation proteins"/>
    <property type="match status" value="1"/>
</dbReference>
<dbReference type="PROSITE" id="PS51722">
    <property type="entry name" value="G_TR_2"/>
    <property type="match status" value="1"/>
</dbReference>
<dbReference type="InterPro" id="IPR000795">
    <property type="entry name" value="T_Tr_GTP-bd_dom"/>
</dbReference>
<dbReference type="Gene3D" id="3.30.230.10">
    <property type="match status" value="1"/>
</dbReference>
<dbReference type="InterPro" id="IPR041095">
    <property type="entry name" value="EFG_II"/>
</dbReference>
<dbReference type="GO" id="GO:0006412">
    <property type="term" value="P:translation"/>
    <property type="evidence" value="ECO:0007669"/>
    <property type="project" value="UniProtKB-KW"/>
</dbReference>
<feature type="domain" description="Tr-type G" evidence="6">
    <location>
        <begin position="3"/>
        <end position="235"/>
    </location>
</feature>
<dbReference type="Pfam" id="PF22042">
    <property type="entry name" value="EF-G_D2"/>
    <property type="match status" value="1"/>
</dbReference>
<keyword evidence="8" id="KW-1185">Reference proteome</keyword>
<keyword evidence="3" id="KW-0648">Protein biosynthesis</keyword>
<dbReference type="InterPro" id="IPR014721">
    <property type="entry name" value="Ribsml_uS5_D2-typ_fold_subgr"/>
</dbReference>
<evidence type="ECO:0000256" key="4">
    <source>
        <dbReference type="ARBA" id="ARBA00023134"/>
    </source>
</evidence>
<dbReference type="SMART" id="SM00838">
    <property type="entry name" value="EFG_C"/>
    <property type="match status" value="1"/>
</dbReference>
<dbReference type="STRING" id="550447.SAMN05428946_2832"/>
<dbReference type="SUPFAM" id="SSF54980">
    <property type="entry name" value="EF-G C-terminal domain-like"/>
    <property type="match status" value="2"/>
</dbReference>
<gene>
    <name evidence="7" type="ORF">SAMN05428946_2832</name>
</gene>
<name>A0A1U7PTH9_9BACI</name>
<dbReference type="Pfam" id="PF14492">
    <property type="entry name" value="EFG_III"/>
    <property type="match status" value="1"/>
</dbReference>
<protein>
    <submittedName>
        <fullName evidence="7">Small GTP-binding protein domain-containing protein</fullName>
    </submittedName>
</protein>
<dbReference type="PRINTS" id="PR00315">
    <property type="entry name" value="ELONGATNFCT"/>
</dbReference>
<dbReference type="GO" id="GO:0032790">
    <property type="term" value="P:ribosome disassembly"/>
    <property type="evidence" value="ECO:0007669"/>
    <property type="project" value="TreeGrafter"/>
</dbReference>
<dbReference type="InterPro" id="IPR035647">
    <property type="entry name" value="EFG_III/V"/>
</dbReference>
<dbReference type="Gene3D" id="3.30.70.240">
    <property type="match status" value="1"/>
</dbReference>
<comment type="function">
    <text evidence="1">Abolishes the inhibitory effect of tetracyclin on protein synthesis by a non-covalent modification of the ribosomes.</text>
</comment>
<dbReference type="Proteomes" id="UP000187550">
    <property type="component" value="Unassembled WGS sequence"/>
</dbReference>
<evidence type="ECO:0000256" key="5">
    <source>
        <dbReference type="ARBA" id="ARBA00023251"/>
    </source>
</evidence>
<dbReference type="SUPFAM" id="SSF54211">
    <property type="entry name" value="Ribosomal protein S5 domain 2-like"/>
    <property type="match status" value="1"/>
</dbReference>
<dbReference type="Gene3D" id="2.40.30.10">
    <property type="entry name" value="Translation factors"/>
    <property type="match status" value="1"/>
</dbReference>
<dbReference type="CDD" id="cd03711">
    <property type="entry name" value="Tet_C"/>
    <property type="match status" value="1"/>
</dbReference>
<dbReference type="NCBIfam" id="TIGR00231">
    <property type="entry name" value="small_GTP"/>
    <property type="match status" value="1"/>
</dbReference>
<dbReference type="InterPro" id="IPR053905">
    <property type="entry name" value="EF-G-like_DII"/>
</dbReference>